<gene>
    <name evidence="2" type="ORF">FDK22_05750</name>
</gene>
<sequence>MLRLLLISFISTLSLFASINFEKDYNKALERLNSENKELLVMVSSKTCPECNYMKKHIFTQDEVANYINKNYVAVDLDINDKNIPEQMKFWGIPRFYISKDGENVLKKKMGGMKKEQFLDFASKVNQ</sequence>
<evidence type="ECO:0000313" key="2">
    <source>
        <dbReference type="EMBL" id="TLP39374.1"/>
    </source>
</evidence>
<keyword evidence="3" id="KW-1185">Reference proteome</keyword>
<dbReference type="Proteomes" id="UP000308901">
    <property type="component" value="Unassembled WGS sequence"/>
</dbReference>
<dbReference type="Gene3D" id="3.40.30.10">
    <property type="entry name" value="Glutaredoxin"/>
    <property type="match status" value="1"/>
</dbReference>
<evidence type="ECO:0000313" key="3">
    <source>
        <dbReference type="Proteomes" id="UP000308901"/>
    </source>
</evidence>
<dbReference type="RefSeq" id="WP_138151957.1">
    <property type="nucleotide sequence ID" value="NZ_VANU01000002.1"/>
</dbReference>
<name>A0A5R8Y279_9BACT</name>
<keyword evidence="1" id="KW-0732">Signal</keyword>
<protein>
    <submittedName>
        <fullName evidence="2">DUF255 domain-containing protein</fullName>
    </submittedName>
</protein>
<dbReference type="InterPro" id="IPR036249">
    <property type="entry name" value="Thioredoxin-like_sf"/>
</dbReference>
<reference evidence="2 3" key="1">
    <citation type="submission" date="2019-05" db="EMBL/GenBank/DDBJ databases">
        <title>Arcobacter sp. nov., isolated from sea sediment.</title>
        <authorList>
            <person name="Kim W."/>
        </authorList>
    </citation>
    <scope>NUCLEOTIDE SEQUENCE [LARGE SCALE GENOMIC DNA]</scope>
    <source>
        <strain evidence="2 3">CAU 1517</strain>
    </source>
</reference>
<proteinExistence type="predicted"/>
<dbReference type="AlphaFoldDB" id="A0A5R8Y279"/>
<dbReference type="OrthoDB" id="9795531at2"/>
<feature type="signal peptide" evidence="1">
    <location>
        <begin position="1"/>
        <end position="17"/>
    </location>
</feature>
<evidence type="ECO:0000256" key="1">
    <source>
        <dbReference type="SAM" id="SignalP"/>
    </source>
</evidence>
<comment type="caution">
    <text evidence="2">The sequence shown here is derived from an EMBL/GenBank/DDBJ whole genome shotgun (WGS) entry which is preliminary data.</text>
</comment>
<accession>A0A5R8Y279</accession>
<dbReference type="EMBL" id="VANU01000002">
    <property type="protein sequence ID" value="TLP39374.1"/>
    <property type="molecule type" value="Genomic_DNA"/>
</dbReference>
<dbReference type="Pfam" id="PF13899">
    <property type="entry name" value="Thioredoxin_7"/>
    <property type="match status" value="1"/>
</dbReference>
<feature type="chain" id="PRO_5024332533" evidence="1">
    <location>
        <begin position="18"/>
        <end position="127"/>
    </location>
</feature>
<dbReference type="SUPFAM" id="SSF52833">
    <property type="entry name" value="Thioredoxin-like"/>
    <property type="match status" value="1"/>
</dbReference>
<organism evidence="2 3">
    <name type="scientific">Arcobacter arenosus</name>
    <dbReference type="NCBI Taxonomy" id="2576037"/>
    <lineage>
        <taxon>Bacteria</taxon>
        <taxon>Pseudomonadati</taxon>
        <taxon>Campylobacterota</taxon>
        <taxon>Epsilonproteobacteria</taxon>
        <taxon>Campylobacterales</taxon>
        <taxon>Arcobacteraceae</taxon>
        <taxon>Arcobacter</taxon>
    </lineage>
</organism>